<proteinExistence type="inferred from homology"/>
<evidence type="ECO:0000256" key="1">
    <source>
        <dbReference type="ARBA" id="ARBA00009861"/>
    </source>
</evidence>
<dbReference type="HOGENOM" id="CLU_014546_0_0_1"/>
<keyword evidence="2" id="KW-0808">Transferase</keyword>
<name>U5D286_AMBTC</name>
<keyword evidence="3" id="KW-0012">Acyltransferase</keyword>
<dbReference type="Gene3D" id="3.30.559.10">
    <property type="entry name" value="Chloramphenicol acetyltransferase-like domain"/>
    <property type="match status" value="2"/>
</dbReference>
<dbReference type="OMA" id="SAFICKN"/>
<dbReference type="OrthoDB" id="671439at2759"/>
<dbReference type="PANTHER" id="PTHR31623:SF17">
    <property type="entry name" value="F21J9.9"/>
    <property type="match status" value="1"/>
</dbReference>
<dbReference type="STRING" id="13333.U5D286"/>
<reference evidence="5" key="1">
    <citation type="journal article" date="2013" name="Science">
        <title>The Amborella genome and the evolution of flowering plants.</title>
        <authorList>
            <consortium name="Amborella Genome Project"/>
        </authorList>
    </citation>
    <scope>NUCLEOTIDE SEQUENCE [LARGE SCALE GENOMIC DNA]</scope>
</reference>
<dbReference type="PANTHER" id="PTHR31623">
    <property type="entry name" value="F21J9.9"/>
    <property type="match status" value="1"/>
</dbReference>
<protein>
    <submittedName>
        <fullName evidence="4">Uncharacterized protein</fullName>
    </submittedName>
</protein>
<keyword evidence="5" id="KW-1185">Reference proteome</keyword>
<accession>U5D286</accession>
<dbReference type="KEGG" id="atr:18442729"/>
<dbReference type="AlphaFoldDB" id="U5D286"/>
<evidence type="ECO:0000313" key="5">
    <source>
        <dbReference type="Proteomes" id="UP000017836"/>
    </source>
</evidence>
<dbReference type="Proteomes" id="UP000017836">
    <property type="component" value="Unassembled WGS sequence"/>
</dbReference>
<evidence type="ECO:0000313" key="4">
    <source>
        <dbReference type="EMBL" id="ERN14473.1"/>
    </source>
</evidence>
<evidence type="ECO:0000256" key="2">
    <source>
        <dbReference type="ARBA" id="ARBA00022679"/>
    </source>
</evidence>
<dbReference type="Gramene" id="ERN14473">
    <property type="protein sequence ID" value="ERN14473"/>
    <property type="gene ID" value="AMTR_s00174p00025490"/>
</dbReference>
<organism evidence="4 5">
    <name type="scientific">Amborella trichopoda</name>
    <dbReference type="NCBI Taxonomy" id="13333"/>
    <lineage>
        <taxon>Eukaryota</taxon>
        <taxon>Viridiplantae</taxon>
        <taxon>Streptophyta</taxon>
        <taxon>Embryophyta</taxon>
        <taxon>Tracheophyta</taxon>
        <taxon>Spermatophyta</taxon>
        <taxon>Magnoliopsida</taxon>
        <taxon>Amborellales</taxon>
        <taxon>Amborellaceae</taxon>
        <taxon>Amborella</taxon>
    </lineage>
</organism>
<dbReference type="EMBL" id="KI392534">
    <property type="protein sequence ID" value="ERN14473.1"/>
    <property type="molecule type" value="Genomic_DNA"/>
</dbReference>
<dbReference type="GO" id="GO:0016746">
    <property type="term" value="F:acyltransferase activity"/>
    <property type="evidence" value="ECO:0007669"/>
    <property type="project" value="UniProtKB-KW"/>
</dbReference>
<dbReference type="Pfam" id="PF02458">
    <property type="entry name" value="Transferase"/>
    <property type="match status" value="1"/>
</dbReference>
<evidence type="ECO:0000256" key="3">
    <source>
        <dbReference type="ARBA" id="ARBA00023315"/>
    </source>
</evidence>
<comment type="similarity">
    <text evidence="1">Belongs to the plant acyltransferase family.</text>
</comment>
<dbReference type="InterPro" id="IPR023213">
    <property type="entry name" value="CAT-like_dom_sf"/>
</dbReference>
<sequence length="431" mass="48412">MMLNLRIISTESIKPSSPTPERQRTMKLCFMDQMVSTTYIPLIFFYTMKEEEPHSQRLKQSLAHILTSFYPLAGRIQYAQETGEIWVECNDEGVEFKEAQVEGDLSLFLERPPINEIKKLLPCEPLSGGATTLLVQANWFKCGGLALGICMSHMVGDMASLADLMNCWARVSRSSDNKKLSILAPRFDWRSLFSPNPLNLSFEPPSLAIQAPPLTKVFIFQREQVEALRDNGRETSNPRPTSVGAVSALLWRCLIKARYRKTGKDGTWHAVYAVNIRTRMEPQAPDGSFGNLSMGAHCLIHDPIESATPPSRRQLESCLRMGIQELSCEFLKKVQESPHILEEMIGSITDRASKGYAFGISSYCKFPLYESDFGWGKPDWVSSVGGFITGVAFLFDDPSENGIQAWVNLGEEEMAHFECDPELLAFVSKQM</sequence>
<gene>
    <name evidence="4" type="ORF">AMTR_s00174p00025490</name>
</gene>
<dbReference type="eggNOG" id="ENOG502QSKU">
    <property type="taxonomic scope" value="Eukaryota"/>
</dbReference>